<dbReference type="KEGG" id="pvp:111730360"/>
<feature type="signal peptide" evidence="2">
    <location>
        <begin position="1"/>
        <end position="35"/>
    </location>
</feature>
<sequence>MRHWCIPTVVFHPQTLWLSCLTFLWLACAPRCVSCPPAIFGFVPPWGGPAPALSGRSVTCGLILSCWASPVRTSGLSCESFSPEWDMPAGASAGATSASGRRPSSRSPDPPGCSRHAAQPPQAPCLPLPPQVRASWEPRPAWPLLSCCDVQGPFLVVCRRRLMGALPTVPLSSVTASPLNPHSSSGLLSSFVSQWALEVDQKPRQGLFLGPPLPSQGLHFAFEVPRGDPSGLRPGGQQPGRLSCLQPSASSPPRGLGRAGLQGHLLTSAPSPPRPCGVWSESSALWPLTGPLLPRPRISVRQESRKGRDATNVCFVV</sequence>
<dbReference type="PROSITE" id="PS51257">
    <property type="entry name" value="PROKAR_LIPOPROTEIN"/>
    <property type="match status" value="1"/>
</dbReference>
<evidence type="ECO:0000256" key="2">
    <source>
        <dbReference type="SAM" id="SignalP"/>
    </source>
</evidence>
<evidence type="ECO:0000313" key="4">
    <source>
        <dbReference type="RefSeq" id="XP_023377400.1"/>
    </source>
</evidence>
<accession>A0A6P6BQV1</accession>
<name>A0A6P6BQV1_PTEVA</name>
<dbReference type="GeneID" id="111730360"/>
<dbReference type="Proteomes" id="UP000515202">
    <property type="component" value="Unplaced"/>
</dbReference>
<proteinExistence type="predicted"/>
<evidence type="ECO:0000313" key="3">
    <source>
        <dbReference type="Proteomes" id="UP000515202"/>
    </source>
</evidence>
<feature type="region of interest" description="Disordered" evidence="1">
    <location>
        <begin position="89"/>
        <end position="125"/>
    </location>
</feature>
<feature type="chain" id="PRO_5027866334" evidence="2">
    <location>
        <begin position="36"/>
        <end position="317"/>
    </location>
</feature>
<gene>
    <name evidence="4" type="primary">LOC111730360</name>
</gene>
<dbReference type="AlphaFoldDB" id="A0A6P6BQV1"/>
<protein>
    <submittedName>
        <fullName evidence="4">Uncharacterized protein LOC111730360</fullName>
    </submittedName>
</protein>
<keyword evidence="2" id="KW-0732">Signal</keyword>
<feature type="region of interest" description="Disordered" evidence="1">
    <location>
        <begin position="227"/>
        <end position="273"/>
    </location>
</feature>
<feature type="compositionally biased region" description="Low complexity" evidence="1">
    <location>
        <begin position="89"/>
        <end position="120"/>
    </location>
</feature>
<dbReference type="RefSeq" id="XP_023377400.1">
    <property type="nucleotide sequence ID" value="XM_023521632.1"/>
</dbReference>
<evidence type="ECO:0000256" key="1">
    <source>
        <dbReference type="SAM" id="MobiDB-lite"/>
    </source>
</evidence>
<reference evidence="4" key="1">
    <citation type="submission" date="2025-08" db="UniProtKB">
        <authorList>
            <consortium name="RefSeq"/>
        </authorList>
    </citation>
    <scope>IDENTIFICATION</scope>
    <source>
        <tissue evidence="4">Kidney</tissue>
    </source>
</reference>
<keyword evidence="3" id="KW-1185">Reference proteome</keyword>
<organism evidence="3 4">
    <name type="scientific">Pteropus vampyrus</name>
    <name type="common">Large flying fox</name>
    <dbReference type="NCBI Taxonomy" id="132908"/>
    <lineage>
        <taxon>Eukaryota</taxon>
        <taxon>Metazoa</taxon>
        <taxon>Chordata</taxon>
        <taxon>Craniata</taxon>
        <taxon>Vertebrata</taxon>
        <taxon>Euteleostomi</taxon>
        <taxon>Mammalia</taxon>
        <taxon>Eutheria</taxon>
        <taxon>Laurasiatheria</taxon>
        <taxon>Chiroptera</taxon>
        <taxon>Yinpterochiroptera</taxon>
        <taxon>Pteropodoidea</taxon>
        <taxon>Pteropodidae</taxon>
        <taxon>Pteropodinae</taxon>
        <taxon>Pteropus</taxon>
    </lineage>
</organism>